<feature type="region of interest" description="Disordered" evidence="3">
    <location>
        <begin position="348"/>
        <end position="414"/>
    </location>
</feature>
<name>A0A8T2NFL6_9TELE</name>
<dbReference type="InterPro" id="IPR040144">
    <property type="entry name" value="RAP1GDS1"/>
</dbReference>
<dbReference type="Proteomes" id="UP000824540">
    <property type="component" value="Unassembled WGS sequence"/>
</dbReference>
<dbReference type="OrthoDB" id="26149at2759"/>
<dbReference type="InterPro" id="IPR000225">
    <property type="entry name" value="Armadillo"/>
</dbReference>
<dbReference type="GO" id="GO:0005085">
    <property type="term" value="F:guanyl-nucleotide exchange factor activity"/>
    <property type="evidence" value="ECO:0007669"/>
    <property type="project" value="InterPro"/>
</dbReference>
<comment type="subcellular location">
    <subcellularLocation>
        <location evidence="1">Cytoplasm</location>
        <location evidence="1">Cytosol</location>
    </subcellularLocation>
</comment>
<protein>
    <submittedName>
        <fullName evidence="4">Uncharacterized protein</fullName>
    </submittedName>
</protein>
<evidence type="ECO:0000313" key="5">
    <source>
        <dbReference type="Proteomes" id="UP000824540"/>
    </source>
</evidence>
<dbReference type="SMART" id="SM00185">
    <property type="entry name" value="ARM"/>
    <property type="match status" value="1"/>
</dbReference>
<gene>
    <name evidence="4" type="ORF">JZ751_024187</name>
</gene>
<dbReference type="GO" id="GO:0005829">
    <property type="term" value="C:cytosol"/>
    <property type="evidence" value="ECO:0007669"/>
    <property type="project" value="UniProtKB-SubCell"/>
</dbReference>
<evidence type="ECO:0000256" key="3">
    <source>
        <dbReference type="SAM" id="MobiDB-lite"/>
    </source>
</evidence>
<dbReference type="AlphaFoldDB" id="A0A8T2NFL6"/>
<comment type="caution">
    <text evidence="4">The sequence shown here is derived from an EMBL/GenBank/DDBJ whole genome shotgun (WGS) entry which is preliminary data.</text>
</comment>
<sequence length="656" mass="70327">MHTVVVLSTGAAEPHVREKEAGFVSGHGIKHDGVMDVCSLLAREEYTAETVLADAPQRSAVMLTHCVEMDAVATPPSSVPPLAERNCSPAHPLLSLGSCACQSHPICPVIIVSTVRSKEHSPCMGEGLSMCSWSVGSPNQTGVTHGRDCSANENLPSLDDSTSPRCVSSSHLGLQGQEDRIKSHLAFVDASHNTAAQLQFDLHANSLQAQLINMGVIPTLVKLLGIHSQNTALTEMCLIAFGNLAELGLKERWQNRHLYVFFTSQFQLKSKSSKEQFASTNIAEELVKLFRKQVEREKKEMIFEVLAPLAENGERGGRTGIGSLRRLHLTFHNKRSGGAGIAPAHLCLSPPRGRQTPAELSPVAGHPRPSDPLPRQAPRQLSHKPSSPTFIEAKNGSDRAGVESRGGPHSPMLGTPDTSHCSLLWIAEHLRSAVNIRVRRRKGGLISLWHDDEPKQAAVLRATAGQGPLARSCGAPASGVRPTRVTQWRQMLGSVRATLKPPASVLLYAMLCIILAVTDLGTDGGRRTDCGTDGDGRVSVMVSALILLLGPLLRALRSLIPPVIPVDRHSLLCSVCLIPRSLSESLHLCLSSPLLSSPPVSLAPCADVIKLQLVEAGLVECLLEVVAQTVDGEREEDISELKTASDLMVLLLLGGT</sequence>
<evidence type="ECO:0000256" key="2">
    <source>
        <dbReference type="ARBA" id="ARBA00022490"/>
    </source>
</evidence>
<keyword evidence="2" id="KW-0963">Cytoplasm</keyword>
<proteinExistence type="predicted"/>
<keyword evidence="5" id="KW-1185">Reference proteome</keyword>
<dbReference type="EMBL" id="JAFBMS010000058">
    <property type="protein sequence ID" value="KAG9339155.1"/>
    <property type="molecule type" value="Genomic_DNA"/>
</dbReference>
<evidence type="ECO:0000313" key="4">
    <source>
        <dbReference type="EMBL" id="KAG9339155.1"/>
    </source>
</evidence>
<reference evidence="4" key="1">
    <citation type="thesis" date="2021" institute="BYU ScholarsArchive" country="Provo, UT, USA">
        <title>Applications of and Algorithms for Genome Assembly and Genomic Analyses with an Emphasis on Marine Teleosts.</title>
        <authorList>
            <person name="Pickett B.D."/>
        </authorList>
    </citation>
    <scope>NUCLEOTIDE SEQUENCE</scope>
    <source>
        <strain evidence="4">HI-2016</strain>
    </source>
</reference>
<evidence type="ECO:0000256" key="1">
    <source>
        <dbReference type="ARBA" id="ARBA00004514"/>
    </source>
</evidence>
<organism evidence="4 5">
    <name type="scientific">Albula glossodonta</name>
    <name type="common">roundjaw bonefish</name>
    <dbReference type="NCBI Taxonomy" id="121402"/>
    <lineage>
        <taxon>Eukaryota</taxon>
        <taxon>Metazoa</taxon>
        <taxon>Chordata</taxon>
        <taxon>Craniata</taxon>
        <taxon>Vertebrata</taxon>
        <taxon>Euteleostomi</taxon>
        <taxon>Actinopterygii</taxon>
        <taxon>Neopterygii</taxon>
        <taxon>Teleostei</taxon>
        <taxon>Albuliformes</taxon>
        <taxon>Albulidae</taxon>
        <taxon>Albula</taxon>
    </lineage>
</organism>
<dbReference type="PANTHER" id="PTHR10957">
    <property type="entry name" value="RAP1 GTPASE-GDP DISSOCIATION STIMULATOR 1"/>
    <property type="match status" value="1"/>
</dbReference>
<accession>A0A8T2NFL6</accession>